<comment type="caution">
    <text evidence="1">The sequence shown here is derived from an EMBL/GenBank/DDBJ whole genome shotgun (WGS) entry which is preliminary data.</text>
</comment>
<reference evidence="1 2" key="1">
    <citation type="submission" date="2024-03" db="EMBL/GenBank/DDBJ databases">
        <title>Mouse gut bacterial collection (mGBC) of GemPharmatech.</title>
        <authorList>
            <person name="He Y."/>
            <person name="Dong L."/>
            <person name="Wu D."/>
            <person name="Gao X."/>
            <person name="Lin Z."/>
        </authorList>
    </citation>
    <scope>NUCLEOTIDE SEQUENCE [LARGE SCALE GENOMIC DNA]</scope>
    <source>
        <strain evidence="1 2">32-10</strain>
    </source>
</reference>
<gene>
    <name evidence="1" type="ORF">AALG99_07470</name>
</gene>
<evidence type="ECO:0000313" key="1">
    <source>
        <dbReference type="EMBL" id="MEY8633361.1"/>
    </source>
</evidence>
<sequence length="135" mass="16244">MSLNNVKKIKKEGILSYEIYNSDQEFLCFLSLDDYETYISGSDEFYLFRTSCRIYTETQYGDQLYADFHQYSVYEKPFTEKDINIIRDAFINKCKAIKKDRFRVFEVNESRKYFYNSEFNECFGGDSIIKLFKII</sequence>
<dbReference type="Proteomes" id="UP001565219">
    <property type="component" value="Unassembled WGS sequence"/>
</dbReference>
<evidence type="ECO:0000313" key="2">
    <source>
        <dbReference type="Proteomes" id="UP001565219"/>
    </source>
</evidence>
<dbReference type="RefSeq" id="WP_270601790.1">
    <property type="nucleotide sequence ID" value="NZ_JAQEVE010000041.1"/>
</dbReference>
<keyword evidence="2" id="KW-1185">Reference proteome</keyword>
<protein>
    <submittedName>
        <fullName evidence="1">Uncharacterized protein</fullName>
    </submittedName>
</protein>
<organism evidence="1 2">
    <name type="scientific">Anaerostipes hominis</name>
    <name type="common">ex Lee et al. 2021</name>
    <dbReference type="NCBI Taxonomy" id="2025494"/>
    <lineage>
        <taxon>Bacteria</taxon>
        <taxon>Bacillati</taxon>
        <taxon>Bacillota</taxon>
        <taxon>Clostridia</taxon>
        <taxon>Lachnospirales</taxon>
        <taxon>Lachnospiraceae</taxon>
        <taxon>Anaerostipes</taxon>
    </lineage>
</organism>
<proteinExistence type="predicted"/>
<accession>A0ABV4DJV0</accession>
<dbReference type="EMBL" id="JBCLTR010000007">
    <property type="protein sequence ID" value="MEY8633361.1"/>
    <property type="molecule type" value="Genomic_DNA"/>
</dbReference>
<name>A0ABV4DJV0_9FIRM</name>